<evidence type="ECO:0000256" key="1">
    <source>
        <dbReference type="SAM" id="MobiDB-lite"/>
    </source>
</evidence>
<reference evidence="2 3" key="1">
    <citation type="submission" date="2016-12" db="EMBL/GenBank/DDBJ databases">
        <title>Genomic comparison of strains in the 'Actinomyces naeslundii' group.</title>
        <authorList>
            <person name="Mughal S.R."/>
            <person name="Do T."/>
            <person name="Gilbert S.C."/>
            <person name="Witherden E.A."/>
            <person name="Didelot X."/>
            <person name="Beighton D."/>
        </authorList>
    </citation>
    <scope>NUCLEOTIDE SEQUENCE [LARGE SCALE GENOMIC DNA]</scope>
    <source>
        <strain evidence="2 3">S24V</strain>
    </source>
</reference>
<name>A0A1Q8VQ02_9ACTO</name>
<dbReference type="EMBL" id="MSKI01000116">
    <property type="protein sequence ID" value="OLO50173.1"/>
    <property type="molecule type" value="Genomic_DNA"/>
</dbReference>
<protein>
    <submittedName>
        <fullName evidence="2">Uncharacterized protein</fullName>
    </submittedName>
</protein>
<evidence type="ECO:0000313" key="2">
    <source>
        <dbReference type="EMBL" id="OLO50173.1"/>
    </source>
</evidence>
<sequence length="76" mass="7417">MPISARARAISSPMMRRRGGEDVVDGAAGEVPDGLLGAASFGGGVFDVVGQSAGGGSNELVTCTGQDPRGAAVVTV</sequence>
<dbReference type="Proteomes" id="UP000186855">
    <property type="component" value="Unassembled WGS sequence"/>
</dbReference>
<organism evidence="2 3">
    <name type="scientific">Actinomyces oris</name>
    <dbReference type="NCBI Taxonomy" id="544580"/>
    <lineage>
        <taxon>Bacteria</taxon>
        <taxon>Bacillati</taxon>
        <taxon>Actinomycetota</taxon>
        <taxon>Actinomycetes</taxon>
        <taxon>Actinomycetales</taxon>
        <taxon>Actinomycetaceae</taxon>
        <taxon>Actinomyces</taxon>
    </lineage>
</organism>
<feature type="region of interest" description="Disordered" evidence="1">
    <location>
        <begin position="1"/>
        <end position="20"/>
    </location>
</feature>
<accession>A0A1Q8VQ02</accession>
<dbReference type="AlphaFoldDB" id="A0A1Q8VQ02"/>
<evidence type="ECO:0000313" key="3">
    <source>
        <dbReference type="Proteomes" id="UP000186855"/>
    </source>
</evidence>
<gene>
    <name evidence="2" type="ORF">BKH30_09860</name>
</gene>
<proteinExistence type="predicted"/>
<comment type="caution">
    <text evidence="2">The sequence shown here is derived from an EMBL/GenBank/DDBJ whole genome shotgun (WGS) entry which is preliminary data.</text>
</comment>